<reference evidence="3" key="1">
    <citation type="journal article" date="2019" name="Plant Biotechnol. J.">
        <title>Genome sequencing of the Australian wild diploid species Gossypium australe highlights disease resistance and delayed gland morphogenesis.</title>
        <authorList>
            <person name="Cai Y."/>
            <person name="Cai X."/>
            <person name="Wang Q."/>
            <person name="Wang P."/>
            <person name="Zhang Y."/>
            <person name="Cai C."/>
            <person name="Xu Y."/>
            <person name="Wang K."/>
            <person name="Zhou Z."/>
            <person name="Wang C."/>
            <person name="Geng S."/>
            <person name="Li B."/>
            <person name="Dong Q."/>
            <person name="Hou Y."/>
            <person name="Wang H."/>
            <person name="Ai P."/>
            <person name="Liu Z."/>
            <person name="Yi F."/>
            <person name="Sun M."/>
            <person name="An G."/>
            <person name="Cheng J."/>
            <person name="Zhang Y."/>
            <person name="Shi Q."/>
            <person name="Xie Y."/>
            <person name="Shi X."/>
            <person name="Chang Y."/>
            <person name="Huang F."/>
            <person name="Chen Y."/>
            <person name="Hong S."/>
            <person name="Mi L."/>
            <person name="Sun Q."/>
            <person name="Zhang L."/>
            <person name="Zhou B."/>
            <person name="Peng R."/>
            <person name="Zhang X."/>
            <person name="Liu F."/>
        </authorList>
    </citation>
    <scope>NUCLEOTIDE SEQUENCE [LARGE SCALE GENOMIC DNA]</scope>
    <source>
        <strain evidence="3">cv. PA1801</strain>
    </source>
</reference>
<evidence type="ECO:0000313" key="3">
    <source>
        <dbReference type="Proteomes" id="UP000325315"/>
    </source>
</evidence>
<feature type="region of interest" description="Disordered" evidence="1">
    <location>
        <begin position="68"/>
        <end position="100"/>
    </location>
</feature>
<proteinExistence type="predicted"/>
<accession>A0A5B6XAW7</accession>
<dbReference type="OrthoDB" id="1000485at2759"/>
<evidence type="ECO:0000313" key="2">
    <source>
        <dbReference type="EMBL" id="KAA3490035.1"/>
    </source>
</evidence>
<dbReference type="EMBL" id="SMMG02000001">
    <property type="protein sequence ID" value="KAA3490035.1"/>
    <property type="molecule type" value="Genomic_DNA"/>
</dbReference>
<dbReference type="Proteomes" id="UP000325315">
    <property type="component" value="Unassembled WGS sequence"/>
</dbReference>
<evidence type="ECO:0000256" key="1">
    <source>
        <dbReference type="SAM" id="MobiDB-lite"/>
    </source>
</evidence>
<organism evidence="2 3">
    <name type="scientific">Gossypium australe</name>
    <dbReference type="NCBI Taxonomy" id="47621"/>
    <lineage>
        <taxon>Eukaryota</taxon>
        <taxon>Viridiplantae</taxon>
        <taxon>Streptophyta</taxon>
        <taxon>Embryophyta</taxon>
        <taxon>Tracheophyta</taxon>
        <taxon>Spermatophyta</taxon>
        <taxon>Magnoliopsida</taxon>
        <taxon>eudicotyledons</taxon>
        <taxon>Gunneridae</taxon>
        <taxon>Pentapetalae</taxon>
        <taxon>rosids</taxon>
        <taxon>malvids</taxon>
        <taxon>Malvales</taxon>
        <taxon>Malvaceae</taxon>
        <taxon>Malvoideae</taxon>
        <taxon>Gossypium</taxon>
    </lineage>
</organism>
<dbReference type="AlphaFoldDB" id="A0A5B6XAW7"/>
<sequence length="195" mass="21625">MADLWHPVGGICITDLGEKRLGHGESFCLCRLRIEASQISFGWDISLRAEPRRRRMVESRWLREADGTRRGGENLERSNHSDAINGGEDSRTKLGENQNNQILNPNLMPLGFTHQITANEQIIGSKWREEDLSSVGAGIRLMELGLEDKNVPVEILDGKKRQRIMESSSATLGPKVVIGSLYLSASSGDQSSRGQ</sequence>
<comment type="caution">
    <text evidence="2">The sequence shown here is derived from an EMBL/GenBank/DDBJ whole genome shotgun (WGS) entry which is preliminary data.</text>
</comment>
<feature type="compositionally biased region" description="Basic and acidic residues" evidence="1">
    <location>
        <begin position="68"/>
        <end position="80"/>
    </location>
</feature>
<gene>
    <name evidence="2" type="ORF">EPI10_033563</name>
</gene>
<keyword evidence="3" id="KW-1185">Reference proteome</keyword>
<protein>
    <submittedName>
        <fullName evidence="2">Uncharacterized protein</fullName>
    </submittedName>
</protein>
<name>A0A5B6XAW7_9ROSI</name>